<sequence length="169" mass="19520">MQLRLLNEKDDKALLMFELKNKAWFESYIEAREPTFYSPRGIQQHIADFLTQYHKGQRLPLLILNDNNDIIGRINLHKICRQTDSAYLGYRVGKNNINRGVASYAVKQILTLAPQNGVKYIIALASTANKPSQIVLIKNGFYKKRLIFNKAFVNGQQIDCIEYQKEISQ</sequence>
<dbReference type="Proteomes" id="UP000257039">
    <property type="component" value="Unassembled WGS sequence"/>
</dbReference>
<evidence type="ECO:0000313" key="6">
    <source>
        <dbReference type="Proteomes" id="UP000257039"/>
    </source>
</evidence>
<organism evidence="5 6">
    <name type="scientific">Zooshikella ganghwensis</name>
    <dbReference type="NCBI Taxonomy" id="202772"/>
    <lineage>
        <taxon>Bacteria</taxon>
        <taxon>Pseudomonadati</taxon>
        <taxon>Pseudomonadota</taxon>
        <taxon>Gammaproteobacteria</taxon>
        <taxon>Oceanospirillales</taxon>
        <taxon>Zooshikellaceae</taxon>
        <taxon>Zooshikella</taxon>
    </lineage>
</organism>
<dbReference type="AlphaFoldDB" id="A0A4P9VJS0"/>
<keyword evidence="1 5" id="KW-0808">Transferase</keyword>
<dbReference type="GO" id="GO:0005737">
    <property type="term" value="C:cytoplasm"/>
    <property type="evidence" value="ECO:0007669"/>
    <property type="project" value="TreeGrafter"/>
</dbReference>
<evidence type="ECO:0000256" key="1">
    <source>
        <dbReference type="ARBA" id="ARBA00022679"/>
    </source>
</evidence>
<comment type="similarity">
    <text evidence="3">Belongs to the acetyltransferase family. RimJ subfamily.</text>
</comment>
<dbReference type="PROSITE" id="PS51186">
    <property type="entry name" value="GNAT"/>
    <property type="match status" value="1"/>
</dbReference>
<reference evidence="5 6" key="1">
    <citation type="submission" date="2017-04" db="EMBL/GenBank/DDBJ databases">
        <title>Draft genome sequence of Zooshikella ganghwensis VG4 isolated from Red Sea sediments.</title>
        <authorList>
            <person name="Rehman Z."/>
            <person name="Alam I."/>
            <person name="Kamau A."/>
            <person name="Bajic V."/>
            <person name="Leiknes T."/>
        </authorList>
    </citation>
    <scope>NUCLEOTIDE SEQUENCE [LARGE SCALE GENOMIC DNA]</scope>
    <source>
        <strain evidence="5 6">VG4</strain>
    </source>
</reference>
<proteinExistence type="inferred from homology"/>
<accession>A0A4P9VJS0</accession>
<keyword evidence="2" id="KW-0012">Acyltransferase</keyword>
<evidence type="ECO:0000256" key="3">
    <source>
        <dbReference type="ARBA" id="ARBA00038502"/>
    </source>
</evidence>
<evidence type="ECO:0000256" key="2">
    <source>
        <dbReference type="ARBA" id="ARBA00023315"/>
    </source>
</evidence>
<evidence type="ECO:0000259" key="4">
    <source>
        <dbReference type="PROSITE" id="PS51186"/>
    </source>
</evidence>
<dbReference type="SUPFAM" id="SSF55729">
    <property type="entry name" value="Acyl-CoA N-acyltransferases (Nat)"/>
    <property type="match status" value="1"/>
</dbReference>
<evidence type="ECO:0000313" key="5">
    <source>
        <dbReference type="EMBL" id="RDH43493.1"/>
    </source>
</evidence>
<dbReference type="EMBL" id="NDXW01000001">
    <property type="protein sequence ID" value="RDH43493.1"/>
    <property type="molecule type" value="Genomic_DNA"/>
</dbReference>
<dbReference type="PANTHER" id="PTHR43792">
    <property type="entry name" value="GNAT FAMILY, PUTATIVE (AFU_ORTHOLOGUE AFUA_3G00765)-RELATED-RELATED"/>
    <property type="match status" value="1"/>
</dbReference>
<dbReference type="RefSeq" id="WP_094786816.1">
    <property type="nucleotide sequence ID" value="NZ_NDXW01000001.1"/>
</dbReference>
<dbReference type="GO" id="GO:0008999">
    <property type="term" value="F:protein-N-terminal-alanine acetyltransferase activity"/>
    <property type="evidence" value="ECO:0007669"/>
    <property type="project" value="TreeGrafter"/>
</dbReference>
<protein>
    <submittedName>
        <fullName evidence="5">N-acetyltransferase</fullName>
    </submittedName>
</protein>
<dbReference type="Pfam" id="PF13302">
    <property type="entry name" value="Acetyltransf_3"/>
    <property type="match status" value="1"/>
</dbReference>
<keyword evidence="6" id="KW-1185">Reference proteome</keyword>
<dbReference type="Gene3D" id="3.40.630.30">
    <property type="match status" value="1"/>
</dbReference>
<feature type="domain" description="N-acetyltransferase" evidence="4">
    <location>
        <begin position="15"/>
        <end position="159"/>
    </location>
</feature>
<dbReference type="InterPro" id="IPR016181">
    <property type="entry name" value="Acyl_CoA_acyltransferase"/>
</dbReference>
<gene>
    <name evidence="5" type="ORF">B9G39_08595</name>
</gene>
<dbReference type="InterPro" id="IPR051531">
    <property type="entry name" value="N-acetyltransferase"/>
</dbReference>
<name>A0A4P9VJS0_9GAMM</name>
<dbReference type="InterPro" id="IPR000182">
    <property type="entry name" value="GNAT_dom"/>
</dbReference>
<comment type="caution">
    <text evidence="5">The sequence shown here is derived from an EMBL/GenBank/DDBJ whole genome shotgun (WGS) entry which is preliminary data.</text>
</comment>
<dbReference type="PANTHER" id="PTHR43792:SF8">
    <property type="entry name" value="[RIBOSOMAL PROTEIN US5]-ALANINE N-ACETYLTRANSFERASE"/>
    <property type="match status" value="1"/>
</dbReference>